<feature type="domain" description="SLH" evidence="3">
    <location>
        <begin position="34"/>
        <end position="97"/>
    </location>
</feature>
<feature type="chain" id="PRO_5047490209" evidence="2">
    <location>
        <begin position="34"/>
        <end position="506"/>
    </location>
</feature>
<comment type="caution">
    <text evidence="4">The sequence shown here is derived from an EMBL/GenBank/DDBJ whole genome shotgun (WGS) entry which is preliminary data.</text>
</comment>
<dbReference type="InterPro" id="IPR014044">
    <property type="entry name" value="CAP_dom"/>
</dbReference>
<name>A0ABT1YQL1_9BACL</name>
<feature type="signal peptide" evidence="2">
    <location>
        <begin position="1"/>
        <end position="33"/>
    </location>
</feature>
<reference evidence="4 5" key="1">
    <citation type="submission" date="2022-08" db="EMBL/GenBank/DDBJ databases">
        <title>Paenibacillus endoradicis sp. nov., Paenibacillus radicibacter sp. nov and Paenibacillus pararadicis sp. nov., three cold-adapted plant growth-promoting bacteria isolated from root of Larix gmelinii in Great Khingan.</title>
        <authorList>
            <person name="Xue H."/>
        </authorList>
    </citation>
    <scope>NUCLEOTIDE SEQUENCE [LARGE SCALE GENOMIC DNA]</scope>
    <source>
        <strain evidence="4 5">N5-1-1-5</strain>
    </source>
</reference>
<dbReference type="PANTHER" id="PTHR31157:SF1">
    <property type="entry name" value="SCP DOMAIN-CONTAINING PROTEIN"/>
    <property type="match status" value="1"/>
</dbReference>
<keyword evidence="2" id="KW-0732">Signal</keyword>
<proteinExistence type="predicted"/>
<dbReference type="Pfam" id="PF00395">
    <property type="entry name" value="SLH"/>
    <property type="match status" value="1"/>
</dbReference>
<dbReference type="PROSITE" id="PS51272">
    <property type="entry name" value="SLH"/>
    <property type="match status" value="1"/>
</dbReference>
<dbReference type="InterPro" id="IPR029410">
    <property type="entry name" value="CAP_assoc"/>
</dbReference>
<organism evidence="4 5">
    <name type="scientific">Paenibacillus radicis</name>
    <name type="common">ex Xue et al. 2023</name>
    <dbReference type="NCBI Taxonomy" id="2972489"/>
    <lineage>
        <taxon>Bacteria</taxon>
        <taxon>Bacillati</taxon>
        <taxon>Bacillota</taxon>
        <taxon>Bacilli</taxon>
        <taxon>Bacillales</taxon>
        <taxon>Paenibacillaceae</taxon>
        <taxon>Paenibacillus</taxon>
    </lineage>
</organism>
<evidence type="ECO:0000256" key="2">
    <source>
        <dbReference type="SAM" id="SignalP"/>
    </source>
</evidence>
<dbReference type="Proteomes" id="UP001300012">
    <property type="component" value="Unassembled WGS sequence"/>
</dbReference>
<protein>
    <submittedName>
        <fullName evidence="4">CAP-associated domain-containing protein</fullName>
    </submittedName>
</protein>
<dbReference type="Gene3D" id="3.40.33.10">
    <property type="entry name" value="CAP"/>
    <property type="match status" value="1"/>
</dbReference>
<dbReference type="InterPro" id="IPR035940">
    <property type="entry name" value="CAP_sf"/>
</dbReference>
<feature type="region of interest" description="Disordered" evidence="1">
    <location>
        <begin position="202"/>
        <end position="223"/>
    </location>
</feature>
<dbReference type="Pfam" id="PF14504">
    <property type="entry name" value="CAP_assoc_N"/>
    <property type="match status" value="1"/>
</dbReference>
<dbReference type="Pfam" id="PF00188">
    <property type="entry name" value="CAP"/>
    <property type="match status" value="1"/>
</dbReference>
<evidence type="ECO:0000313" key="4">
    <source>
        <dbReference type="EMBL" id="MCR8635461.1"/>
    </source>
</evidence>
<dbReference type="SUPFAM" id="SSF55797">
    <property type="entry name" value="PR-1-like"/>
    <property type="match status" value="1"/>
</dbReference>
<feature type="compositionally biased region" description="Low complexity" evidence="1">
    <location>
        <begin position="202"/>
        <end position="215"/>
    </location>
</feature>
<gene>
    <name evidence="4" type="ORF">NV381_30080</name>
</gene>
<evidence type="ECO:0000313" key="5">
    <source>
        <dbReference type="Proteomes" id="UP001300012"/>
    </source>
</evidence>
<dbReference type="EMBL" id="JANQBD010000028">
    <property type="protein sequence ID" value="MCR8635461.1"/>
    <property type="molecule type" value="Genomic_DNA"/>
</dbReference>
<dbReference type="PANTHER" id="PTHR31157">
    <property type="entry name" value="SCP DOMAIN-CONTAINING PROTEIN"/>
    <property type="match status" value="1"/>
</dbReference>
<keyword evidence="5" id="KW-1185">Reference proteome</keyword>
<dbReference type="CDD" id="cd05379">
    <property type="entry name" value="CAP_bacterial"/>
    <property type="match status" value="1"/>
</dbReference>
<sequence>MNTKLSARLLPLAIAIFLSPLSSFLPSQHPVYAADAPGFTDTARHWGATAISWAVQNNIVNGYEDGSFRPDQSVSEPEFLAMLLRAYPEVKLAASASGSAWYKPYYDVADSRKWPVLHNTDATKFNRGLVAQIITASQKGTQSLNDSIRYLLDQGLSEGKTAATVAGYQAADRLSRAEAVQFIRNVKQKQFQLILENGASSAAASSSPESPANPATPQSSASANTVTVKGIHIGDAAEDVIAKLGEPARKDLSEYGFQWFIYNQDYSSYAQIGISGGRVVGLYSTSANWEYNGLSDGSAKSAVLNLYGQPLASITKGNTRFNMNYGKGEYGTYETSDSYVTFFYDLHRNNVVTSIQTIAKPTELALAAFYPEASDSLITAYERQIFDLANAARVKLGKPAFIWDDKIAGTARKHSADMAANNYFAHESKNGASPFDRMKSDGIAMQGAAENIAAGQTSAIYAHEGWMNSEGHRKNLLSDIQRLGVGVAFGGKMTIYYTQNFYTPSK</sequence>
<evidence type="ECO:0000256" key="1">
    <source>
        <dbReference type="SAM" id="MobiDB-lite"/>
    </source>
</evidence>
<dbReference type="RefSeq" id="WP_258217011.1">
    <property type="nucleotide sequence ID" value="NZ_JANQBD010000028.1"/>
</dbReference>
<evidence type="ECO:0000259" key="3">
    <source>
        <dbReference type="PROSITE" id="PS51272"/>
    </source>
</evidence>
<accession>A0ABT1YQL1</accession>
<dbReference type="InterPro" id="IPR001119">
    <property type="entry name" value="SLH_dom"/>
</dbReference>